<dbReference type="InterPro" id="IPR000524">
    <property type="entry name" value="Tscrpt_reg_HTH_GntR"/>
</dbReference>
<dbReference type="SMART" id="SM00345">
    <property type="entry name" value="HTH_GNTR"/>
    <property type="match status" value="1"/>
</dbReference>
<dbReference type="Gene3D" id="1.10.10.10">
    <property type="entry name" value="Winged helix-like DNA-binding domain superfamily/Winged helix DNA-binding domain"/>
    <property type="match status" value="1"/>
</dbReference>
<keyword evidence="2" id="KW-0238">DNA-binding</keyword>
<evidence type="ECO:0000256" key="1">
    <source>
        <dbReference type="ARBA" id="ARBA00023015"/>
    </source>
</evidence>
<name>A0ABV9U215_9ACTN</name>
<keyword evidence="3" id="KW-0804">Transcription</keyword>
<dbReference type="PANTHER" id="PTHR43537">
    <property type="entry name" value="TRANSCRIPTIONAL REGULATOR, GNTR FAMILY"/>
    <property type="match status" value="1"/>
</dbReference>
<feature type="domain" description="HTH gntR-type" evidence="4">
    <location>
        <begin position="7"/>
        <end position="75"/>
    </location>
</feature>
<keyword evidence="6" id="KW-1185">Reference proteome</keyword>
<evidence type="ECO:0000313" key="5">
    <source>
        <dbReference type="EMBL" id="MFC4910239.1"/>
    </source>
</evidence>
<dbReference type="RefSeq" id="WP_378258384.1">
    <property type="nucleotide sequence ID" value="NZ_JBHSIT010000006.1"/>
</dbReference>
<reference evidence="6" key="1">
    <citation type="journal article" date="2019" name="Int. J. Syst. Evol. Microbiol.">
        <title>The Global Catalogue of Microorganisms (GCM) 10K type strain sequencing project: providing services to taxonomists for standard genome sequencing and annotation.</title>
        <authorList>
            <consortium name="The Broad Institute Genomics Platform"/>
            <consortium name="The Broad Institute Genome Sequencing Center for Infectious Disease"/>
            <person name="Wu L."/>
            <person name="Ma J."/>
        </authorList>
    </citation>
    <scope>NUCLEOTIDE SEQUENCE [LARGE SCALE GENOMIC DNA]</scope>
    <source>
        <strain evidence="6">KLKA75</strain>
    </source>
</reference>
<dbReference type="Gene3D" id="1.20.120.530">
    <property type="entry name" value="GntR ligand-binding domain-like"/>
    <property type="match status" value="1"/>
</dbReference>
<dbReference type="Proteomes" id="UP001595872">
    <property type="component" value="Unassembled WGS sequence"/>
</dbReference>
<dbReference type="Pfam" id="PF00392">
    <property type="entry name" value="GntR"/>
    <property type="match status" value="1"/>
</dbReference>
<dbReference type="CDD" id="cd07377">
    <property type="entry name" value="WHTH_GntR"/>
    <property type="match status" value="1"/>
</dbReference>
<dbReference type="InterPro" id="IPR036388">
    <property type="entry name" value="WH-like_DNA-bd_sf"/>
</dbReference>
<dbReference type="InterPro" id="IPR036390">
    <property type="entry name" value="WH_DNA-bd_sf"/>
</dbReference>
<proteinExistence type="predicted"/>
<sequence>MVAPVRTSVTEDAIERIKAMIVGGEFAPGERLPTERELSVRLGVSRSSLREAIRALTLVGVLEARQGDGTYVTSLAPHLLLDAVSTLVELSPDATALELLAVRRVLEASAAAQAASRITAAELAELAACLEVMRHDPQAGDGDLDAAIAADLRFHEIMVRASGNAVLAAFCTALGSRTLRARVKRGRLERGAFGQSLHEHEAIYEALRDRDPSRAAAVAASHIASVEAFVRHAPTAVD</sequence>
<accession>A0ABV9U215</accession>
<dbReference type="PRINTS" id="PR00035">
    <property type="entry name" value="HTHGNTR"/>
</dbReference>
<dbReference type="InterPro" id="IPR011711">
    <property type="entry name" value="GntR_C"/>
</dbReference>
<organism evidence="5 6">
    <name type="scientific">Actinomadura gamaensis</name>
    <dbReference type="NCBI Taxonomy" id="1763541"/>
    <lineage>
        <taxon>Bacteria</taxon>
        <taxon>Bacillati</taxon>
        <taxon>Actinomycetota</taxon>
        <taxon>Actinomycetes</taxon>
        <taxon>Streptosporangiales</taxon>
        <taxon>Thermomonosporaceae</taxon>
        <taxon>Actinomadura</taxon>
    </lineage>
</organism>
<comment type="caution">
    <text evidence="5">The sequence shown here is derived from an EMBL/GenBank/DDBJ whole genome shotgun (WGS) entry which is preliminary data.</text>
</comment>
<evidence type="ECO:0000256" key="2">
    <source>
        <dbReference type="ARBA" id="ARBA00023125"/>
    </source>
</evidence>
<evidence type="ECO:0000256" key="3">
    <source>
        <dbReference type="ARBA" id="ARBA00023163"/>
    </source>
</evidence>
<dbReference type="SUPFAM" id="SSF48008">
    <property type="entry name" value="GntR ligand-binding domain-like"/>
    <property type="match status" value="1"/>
</dbReference>
<gene>
    <name evidence="5" type="ORF">ACFPCY_23195</name>
</gene>
<dbReference type="PANTHER" id="PTHR43537:SF5">
    <property type="entry name" value="UXU OPERON TRANSCRIPTIONAL REGULATOR"/>
    <property type="match status" value="1"/>
</dbReference>
<protein>
    <submittedName>
        <fullName evidence="5">FadR/GntR family transcriptional regulator</fullName>
    </submittedName>
</protein>
<evidence type="ECO:0000313" key="6">
    <source>
        <dbReference type="Proteomes" id="UP001595872"/>
    </source>
</evidence>
<evidence type="ECO:0000259" key="4">
    <source>
        <dbReference type="PROSITE" id="PS50949"/>
    </source>
</evidence>
<dbReference type="InterPro" id="IPR008920">
    <property type="entry name" value="TF_FadR/GntR_C"/>
</dbReference>
<dbReference type="EMBL" id="JBHSIT010000006">
    <property type="protein sequence ID" value="MFC4910239.1"/>
    <property type="molecule type" value="Genomic_DNA"/>
</dbReference>
<dbReference type="SMART" id="SM00895">
    <property type="entry name" value="FCD"/>
    <property type="match status" value="1"/>
</dbReference>
<keyword evidence="1" id="KW-0805">Transcription regulation</keyword>
<dbReference type="PROSITE" id="PS50949">
    <property type="entry name" value="HTH_GNTR"/>
    <property type="match status" value="1"/>
</dbReference>
<dbReference type="SUPFAM" id="SSF46785">
    <property type="entry name" value="Winged helix' DNA-binding domain"/>
    <property type="match status" value="1"/>
</dbReference>
<dbReference type="Pfam" id="PF07729">
    <property type="entry name" value="FCD"/>
    <property type="match status" value="1"/>
</dbReference>